<feature type="region of interest" description="Disordered" evidence="1">
    <location>
        <begin position="1"/>
        <end position="20"/>
    </location>
</feature>
<dbReference type="Proteomes" id="UP000887013">
    <property type="component" value="Unassembled WGS sequence"/>
</dbReference>
<comment type="caution">
    <text evidence="2">The sequence shown here is derived from an EMBL/GenBank/DDBJ whole genome shotgun (WGS) entry which is preliminary data.</text>
</comment>
<feature type="compositionally biased region" description="Polar residues" evidence="1">
    <location>
        <begin position="1"/>
        <end position="12"/>
    </location>
</feature>
<evidence type="ECO:0000256" key="1">
    <source>
        <dbReference type="SAM" id="MobiDB-lite"/>
    </source>
</evidence>
<protein>
    <submittedName>
        <fullName evidence="2">Uncharacterized protein</fullName>
    </submittedName>
</protein>
<proteinExistence type="predicted"/>
<evidence type="ECO:0000313" key="3">
    <source>
        <dbReference type="Proteomes" id="UP000887013"/>
    </source>
</evidence>
<sequence length="89" mass="9550">MQSFINSSSDESLSYGGYGVHDDHGITRDSYQQRTADPGAIVSNLTGELITISETFSPHLSQINQNTPHSLEISCDPRAAIAAVQNDGN</sequence>
<reference evidence="2" key="1">
    <citation type="submission" date="2020-08" db="EMBL/GenBank/DDBJ databases">
        <title>Multicomponent nature underlies the extraordinary mechanical properties of spider dragline silk.</title>
        <authorList>
            <person name="Kono N."/>
            <person name="Nakamura H."/>
            <person name="Mori M."/>
            <person name="Yoshida Y."/>
            <person name="Ohtoshi R."/>
            <person name="Malay A.D."/>
            <person name="Moran D.A.P."/>
            <person name="Tomita M."/>
            <person name="Numata K."/>
            <person name="Arakawa K."/>
        </authorList>
    </citation>
    <scope>NUCLEOTIDE SEQUENCE</scope>
</reference>
<name>A0A8X6PNJ6_NEPPI</name>
<evidence type="ECO:0000313" key="2">
    <source>
        <dbReference type="EMBL" id="GFT80370.1"/>
    </source>
</evidence>
<gene>
    <name evidence="2" type="ORF">NPIL_676601</name>
</gene>
<accession>A0A8X6PNJ6</accession>
<dbReference type="AlphaFoldDB" id="A0A8X6PNJ6"/>
<dbReference type="EMBL" id="BMAW01071903">
    <property type="protein sequence ID" value="GFT80370.1"/>
    <property type="molecule type" value="Genomic_DNA"/>
</dbReference>
<organism evidence="2 3">
    <name type="scientific">Nephila pilipes</name>
    <name type="common">Giant wood spider</name>
    <name type="synonym">Nephila maculata</name>
    <dbReference type="NCBI Taxonomy" id="299642"/>
    <lineage>
        <taxon>Eukaryota</taxon>
        <taxon>Metazoa</taxon>
        <taxon>Ecdysozoa</taxon>
        <taxon>Arthropoda</taxon>
        <taxon>Chelicerata</taxon>
        <taxon>Arachnida</taxon>
        <taxon>Araneae</taxon>
        <taxon>Araneomorphae</taxon>
        <taxon>Entelegynae</taxon>
        <taxon>Araneoidea</taxon>
        <taxon>Nephilidae</taxon>
        <taxon>Nephila</taxon>
    </lineage>
</organism>
<keyword evidence="3" id="KW-1185">Reference proteome</keyword>